<feature type="transmembrane region" description="Helical" evidence="7">
    <location>
        <begin position="426"/>
        <end position="447"/>
    </location>
</feature>
<keyword evidence="10" id="KW-1185">Reference proteome</keyword>
<evidence type="ECO:0000256" key="2">
    <source>
        <dbReference type="ARBA" id="ARBA00009045"/>
    </source>
</evidence>
<organism evidence="9 10">
    <name type="scientific">Aspergillus taichungensis</name>
    <dbReference type="NCBI Taxonomy" id="482145"/>
    <lineage>
        <taxon>Eukaryota</taxon>
        <taxon>Fungi</taxon>
        <taxon>Dikarya</taxon>
        <taxon>Ascomycota</taxon>
        <taxon>Pezizomycotina</taxon>
        <taxon>Eurotiomycetes</taxon>
        <taxon>Eurotiomycetidae</taxon>
        <taxon>Eurotiales</taxon>
        <taxon>Aspergillaceae</taxon>
        <taxon>Aspergillus</taxon>
        <taxon>Aspergillus subgen. Circumdati</taxon>
    </lineage>
</organism>
<evidence type="ECO:0000313" key="9">
    <source>
        <dbReference type="EMBL" id="PLN80907.1"/>
    </source>
</evidence>
<proteinExistence type="inferred from homology"/>
<evidence type="ECO:0000256" key="3">
    <source>
        <dbReference type="ARBA" id="ARBA00022692"/>
    </source>
</evidence>
<feature type="transmembrane region" description="Helical" evidence="7">
    <location>
        <begin position="453"/>
        <end position="474"/>
    </location>
</feature>
<dbReference type="OrthoDB" id="10260614at2759"/>
<dbReference type="GO" id="GO:0004252">
    <property type="term" value="F:serine-type endopeptidase activity"/>
    <property type="evidence" value="ECO:0007669"/>
    <property type="project" value="InterPro"/>
</dbReference>
<feature type="transmembrane region" description="Helical" evidence="7">
    <location>
        <begin position="347"/>
        <end position="365"/>
    </location>
</feature>
<dbReference type="AlphaFoldDB" id="A0A2J5HUE5"/>
<feature type="transmembrane region" description="Helical" evidence="7">
    <location>
        <begin position="495"/>
        <end position="516"/>
    </location>
</feature>
<feature type="transmembrane region" description="Helical" evidence="7">
    <location>
        <begin position="310"/>
        <end position="327"/>
    </location>
</feature>
<dbReference type="Pfam" id="PF01694">
    <property type="entry name" value="Rhomboid"/>
    <property type="match status" value="1"/>
</dbReference>
<keyword evidence="5 7" id="KW-1133">Transmembrane helix</keyword>
<sequence>MSNVFCAAWRNPCAGRHHLGMLSSPVRSALRASSTSASYRFSTGKLFTTFSLSVPKPLSLPRPTATRPFAPPALVRCLHSRPTPPPPEHGVPVRPEPFSEAEIKAIFGAGTKLTPQMGNRVLAVLQGRREAGTLDLDLPADVSRSARPATLDKALTWLRNNYPLDEDAAILARVEREEQEEEAKLIRRAEDLGLYKPQSGSYEAELGESQDPSGRSVLQEARKHNEQRLLAEQERKRQEWLEGEEQQRQMYEQQIQKHTALQKSDGEPAFGIQQRADPTDRPLLAWVQKHHLQATDTTIDATKITTSQRIFPSLVVVLLTIGAGYAFAQTYEPPARADRMWPDTPPAAATVAAIIGINLGIWALWKVPPAWRLLNRYFISVAACPRPLSNVGAVFSHQSLKHLGMNMLVLYYSGTKLHDEIGRGNFLALYMAAGVMGSFTSLAAHALTGQLAVTSLGASGAIAGLIAAFCVLNADQKLTIAFLPQEWQQTMSANGWVFLTGIVALEFLNLIPAFRFFRVDNWAHLGGYLSGTIFALAYKDQQRRKREEMPWFKRAFLD</sequence>
<feature type="transmembrane region" description="Helical" evidence="7">
    <location>
        <begin position="522"/>
        <end position="538"/>
    </location>
</feature>
<keyword evidence="4" id="KW-0378">Hydrolase</keyword>
<evidence type="ECO:0000259" key="8">
    <source>
        <dbReference type="Pfam" id="PF01694"/>
    </source>
</evidence>
<evidence type="ECO:0000256" key="6">
    <source>
        <dbReference type="ARBA" id="ARBA00023136"/>
    </source>
</evidence>
<dbReference type="FunFam" id="1.20.1540.10:FF:000012">
    <property type="entry name" value="Rhomboid family protein"/>
    <property type="match status" value="1"/>
</dbReference>
<evidence type="ECO:0000256" key="5">
    <source>
        <dbReference type="ARBA" id="ARBA00022989"/>
    </source>
</evidence>
<evidence type="ECO:0000256" key="7">
    <source>
        <dbReference type="SAM" id="Phobius"/>
    </source>
</evidence>
<protein>
    <submittedName>
        <fullName evidence="9">Rhomboid-domain-containing protein</fullName>
    </submittedName>
</protein>
<comment type="similarity">
    <text evidence="2">Belongs to the peptidase S54 family.</text>
</comment>
<dbReference type="GO" id="GO:0006465">
    <property type="term" value="P:signal peptide processing"/>
    <property type="evidence" value="ECO:0007669"/>
    <property type="project" value="TreeGrafter"/>
</dbReference>
<keyword evidence="6 7" id="KW-0472">Membrane</keyword>
<comment type="subcellular location">
    <subcellularLocation>
        <location evidence="1">Membrane</location>
        <topology evidence="1">Multi-pass membrane protein</topology>
    </subcellularLocation>
</comment>
<dbReference type="Proteomes" id="UP000235023">
    <property type="component" value="Unassembled WGS sequence"/>
</dbReference>
<dbReference type="GO" id="GO:0016020">
    <property type="term" value="C:membrane"/>
    <property type="evidence" value="ECO:0007669"/>
    <property type="project" value="UniProtKB-SubCell"/>
</dbReference>
<dbReference type="InterPro" id="IPR050925">
    <property type="entry name" value="Rhomboid_protease_S54"/>
</dbReference>
<dbReference type="SUPFAM" id="SSF144091">
    <property type="entry name" value="Rhomboid-like"/>
    <property type="match status" value="1"/>
</dbReference>
<dbReference type="PANTHER" id="PTHR43731:SF14">
    <property type="entry name" value="PRESENILIN-ASSOCIATED RHOMBOID-LIKE PROTEIN, MITOCHONDRIAL"/>
    <property type="match status" value="1"/>
</dbReference>
<reference evidence="10" key="1">
    <citation type="submission" date="2017-12" db="EMBL/GenBank/DDBJ databases">
        <authorList>
            <consortium name="DOE Joint Genome Institute"/>
            <person name="Mondo S.J."/>
            <person name="Kjaerbolling I."/>
            <person name="Vesth T.C."/>
            <person name="Frisvad J.C."/>
            <person name="Nybo J.L."/>
            <person name="Theobald S."/>
            <person name="Kuo A."/>
            <person name="Bowyer P."/>
            <person name="Matsuda Y."/>
            <person name="Lyhne E.K."/>
            <person name="Kogle M.E."/>
            <person name="Clum A."/>
            <person name="Lipzen A."/>
            <person name="Salamov A."/>
            <person name="Ngan C.Y."/>
            <person name="Daum C."/>
            <person name="Chiniquy J."/>
            <person name="Barry K."/>
            <person name="LaButti K."/>
            <person name="Haridas S."/>
            <person name="Simmons B.A."/>
            <person name="Magnuson J.K."/>
            <person name="Mortensen U.H."/>
            <person name="Larsen T.O."/>
            <person name="Grigoriev I.V."/>
            <person name="Baker S.E."/>
            <person name="Andersen M.R."/>
            <person name="Nordberg H.P."/>
            <person name="Cantor M.N."/>
            <person name="Hua S.X."/>
        </authorList>
    </citation>
    <scope>NUCLEOTIDE SEQUENCE [LARGE SCALE GENOMIC DNA]</scope>
    <source>
        <strain evidence="10">IBT 19404</strain>
    </source>
</reference>
<evidence type="ECO:0000256" key="1">
    <source>
        <dbReference type="ARBA" id="ARBA00004141"/>
    </source>
</evidence>
<gene>
    <name evidence="9" type="ORF">BDW42DRAFT_170030</name>
</gene>
<dbReference type="InterPro" id="IPR022764">
    <property type="entry name" value="Peptidase_S54_rhomboid_dom"/>
</dbReference>
<name>A0A2J5HUE5_9EURO</name>
<dbReference type="InterPro" id="IPR035952">
    <property type="entry name" value="Rhomboid-like_sf"/>
</dbReference>
<accession>A0A2J5HUE5</accession>
<dbReference type="Gene3D" id="1.20.1540.10">
    <property type="entry name" value="Rhomboid-like"/>
    <property type="match status" value="1"/>
</dbReference>
<evidence type="ECO:0000313" key="10">
    <source>
        <dbReference type="Proteomes" id="UP000235023"/>
    </source>
</evidence>
<dbReference type="EMBL" id="KZ559542">
    <property type="protein sequence ID" value="PLN80907.1"/>
    <property type="molecule type" value="Genomic_DNA"/>
</dbReference>
<keyword evidence="3 7" id="KW-0812">Transmembrane</keyword>
<feature type="domain" description="Peptidase S54 rhomboid" evidence="8">
    <location>
        <begin position="392"/>
        <end position="537"/>
    </location>
</feature>
<dbReference type="PANTHER" id="PTHR43731">
    <property type="entry name" value="RHOMBOID PROTEASE"/>
    <property type="match status" value="1"/>
</dbReference>
<evidence type="ECO:0000256" key="4">
    <source>
        <dbReference type="ARBA" id="ARBA00022801"/>
    </source>
</evidence>